<dbReference type="GO" id="GO:0003677">
    <property type="term" value="F:DNA binding"/>
    <property type="evidence" value="ECO:0007669"/>
    <property type="project" value="InterPro"/>
</dbReference>
<evidence type="ECO:0000256" key="3">
    <source>
        <dbReference type="ARBA" id="ARBA00022771"/>
    </source>
</evidence>
<evidence type="ECO:0000256" key="7">
    <source>
        <dbReference type="ARBA" id="ARBA00023242"/>
    </source>
</evidence>
<comment type="subcellular location">
    <subcellularLocation>
        <location evidence="1">Nucleus</location>
    </subcellularLocation>
</comment>
<gene>
    <name evidence="10" type="ORF">CEUTPL_LOCUS14281</name>
</gene>
<proteinExistence type="predicted"/>
<dbReference type="GO" id="GO:0008270">
    <property type="term" value="F:zinc ion binding"/>
    <property type="evidence" value="ECO:0007669"/>
    <property type="project" value="UniProtKB-KW"/>
</dbReference>
<dbReference type="InterPro" id="IPR036236">
    <property type="entry name" value="Znf_C2H2_sf"/>
</dbReference>
<dbReference type="AlphaFoldDB" id="A0A9N9MY98"/>
<dbReference type="SUPFAM" id="SSF140996">
    <property type="entry name" value="Hermes dimerisation domain"/>
    <property type="match status" value="1"/>
</dbReference>
<keyword evidence="3" id="KW-0863">Zinc-finger</keyword>
<evidence type="ECO:0000256" key="4">
    <source>
        <dbReference type="ARBA" id="ARBA00022833"/>
    </source>
</evidence>
<accession>A0A9N9MY98</accession>
<dbReference type="PANTHER" id="PTHR46481">
    <property type="entry name" value="ZINC FINGER BED DOMAIN-CONTAINING PROTEIN 4"/>
    <property type="match status" value="1"/>
</dbReference>
<sequence>MLAKCNLCKQTVSYKTSTTKLKKHLARKHPLVKLNYEDSTTQGTNVVSNQIRAENINTARPGPSISTPSNLQSNQEAEDTEPGPSTSNNSNIKRETSQTKLPFMPKTISIHTKKKLDKCLMDLFTEDLQPFSIVEDRGFKNFVQMLNPSYQLPIRCIKYYVTSNIRGKI</sequence>
<dbReference type="PANTHER" id="PTHR46481:SF10">
    <property type="entry name" value="ZINC FINGER BED DOMAIN-CONTAINING PROTEIN 39"/>
    <property type="match status" value="1"/>
</dbReference>
<evidence type="ECO:0000313" key="11">
    <source>
        <dbReference type="Proteomes" id="UP001152799"/>
    </source>
</evidence>
<reference evidence="10" key="1">
    <citation type="submission" date="2022-01" db="EMBL/GenBank/DDBJ databases">
        <authorList>
            <person name="King R."/>
        </authorList>
    </citation>
    <scope>NUCLEOTIDE SEQUENCE</scope>
</reference>
<evidence type="ECO:0000256" key="1">
    <source>
        <dbReference type="ARBA" id="ARBA00004123"/>
    </source>
</evidence>
<dbReference type="Proteomes" id="UP001152799">
    <property type="component" value="Chromosome 9"/>
</dbReference>
<dbReference type="EMBL" id="OU892285">
    <property type="protein sequence ID" value="CAG9773896.1"/>
    <property type="molecule type" value="Genomic_DNA"/>
</dbReference>
<evidence type="ECO:0000256" key="8">
    <source>
        <dbReference type="SAM" id="MobiDB-lite"/>
    </source>
</evidence>
<dbReference type="OrthoDB" id="6776439at2759"/>
<keyword evidence="4" id="KW-0862">Zinc</keyword>
<evidence type="ECO:0000259" key="9">
    <source>
        <dbReference type="Pfam" id="PF02892"/>
    </source>
</evidence>
<keyword evidence="5" id="KW-0805">Transcription regulation</keyword>
<keyword evidence="6" id="KW-0804">Transcription</keyword>
<evidence type="ECO:0000313" key="10">
    <source>
        <dbReference type="EMBL" id="CAG9773896.1"/>
    </source>
</evidence>
<feature type="compositionally biased region" description="Polar residues" evidence="8">
    <location>
        <begin position="56"/>
        <end position="75"/>
    </location>
</feature>
<keyword evidence="2" id="KW-0479">Metal-binding</keyword>
<keyword evidence="11" id="KW-1185">Reference proteome</keyword>
<evidence type="ECO:0000256" key="5">
    <source>
        <dbReference type="ARBA" id="ARBA00023015"/>
    </source>
</evidence>
<dbReference type="InterPro" id="IPR003656">
    <property type="entry name" value="Znf_BED"/>
</dbReference>
<name>A0A9N9MY98_9CUCU</name>
<dbReference type="SUPFAM" id="SSF57667">
    <property type="entry name" value="beta-beta-alpha zinc fingers"/>
    <property type="match status" value="1"/>
</dbReference>
<dbReference type="Pfam" id="PF02892">
    <property type="entry name" value="zf-BED"/>
    <property type="match status" value="1"/>
</dbReference>
<evidence type="ECO:0000256" key="2">
    <source>
        <dbReference type="ARBA" id="ARBA00022723"/>
    </source>
</evidence>
<dbReference type="GO" id="GO:0009791">
    <property type="term" value="P:post-embryonic development"/>
    <property type="evidence" value="ECO:0007669"/>
    <property type="project" value="UniProtKB-ARBA"/>
</dbReference>
<dbReference type="InterPro" id="IPR052035">
    <property type="entry name" value="ZnF_BED_domain_contain"/>
</dbReference>
<feature type="domain" description="BED-type" evidence="9">
    <location>
        <begin position="3"/>
        <end position="30"/>
    </location>
</feature>
<protein>
    <recommendedName>
        <fullName evidence="9">BED-type domain-containing protein</fullName>
    </recommendedName>
</protein>
<keyword evidence="7" id="KW-0539">Nucleus</keyword>
<feature type="region of interest" description="Disordered" evidence="8">
    <location>
        <begin position="56"/>
        <end position="104"/>
    </location>
</feature>
<dbReference type="Gene3D" id="1.10.10.1070">
    <property type="entry name" value="Zinc finger, BED domain-containing"/>
    <property type="match status" value="1"/>
</dbReference>
<organism evidence="10 11">
    <name type="scientific">Ceutorhynchus assimilis</name>
    <name type="common">cabbage seed weevil</name>
    <dbReference type="NCBI Taxonomy" id="467358"/>
    <lineage>
        <taxon>Eukaryota</taxon>
        <taxon>Metazoa</taxon>
        <taxon>Ecdysozoa</taxon>
        <taxon>Arthropoda</taxon>
        <taxon>Hexapoda</taxon>
        <taxon>Insecta</taxon>
        <taxon>Pterygota</taxon>
        <taxon>Neoptera</taxon>
        <taxon>Endopterygota</taxon>
        <taxon>Coleoptera</taxon>
        <taxon>Polyphaga</taxon>
        <taxon>Cucujiformia</taxon>
        <taxon>Curculionidae</taxon>
        <taxon>Ceutorhynchinae</taxon>
        <taxon>Ceutorhynchus</taxon>
    </lineage>
</organism>
<dbReference type="GO" id="GO:0005634">
    <property type="term" value="C:nucleus"/>
    <property type="evidence" value="ECO:0007669"/>
    <property type="project" value="UniProtKB-SubCell"/>
</dbReference>
<evidence type="ECO:0000256" key="6">
    <source>
        <dbReference type="ARBA" id="ARBA00023163"/>
    </source>
</evidence>